<comment type="similarity">
    <text evidence="1">Belongs to the FAH family.</text>
</comment>
<comment type="pathway">
    <text evidence="6">Aromatic compound metabolism; 4-hydroxyphenylacetate degradation; pyruvate and succinate semialdehyde from 4-hydroxyphenylacetate: step 4/7.</text>
</comment>
<feature type="domain" description="Fumarylacetoacetase-like C-terminal" evidence="8">
    <location>
        <begin position="72"/>
        <end position="278"/>
    </location>
</feature>
<gene>
    <name evidence="9" type="ORF">GAK31_03483</name>
</gene>
<name>A0A7V8FDN6_STEMA</name>
<evidence type="ECO:0000256" key="4">
    <source>
        <dbReference type="ARBA" id="ARBA00052790"/>
    </source>
</evidence>
<keyword evidence="9" id="KW-0456">Lyase</keyword>
<evidence type="ECO:0000256" key="6">
    <source>
        <dbReference type="ARBA" id="ARBA00060569"/>
    </source>
</evidence>
<dbReference type="GO" id="GO:0008704">
    <property type="term" value="F:5-carboxymethyl-2-hydroxymuconate delta-isomerase activity"/>
    <property type="evidence" value="ECO:0007669"/>
    <property type="project" value="UniProtKB-EC"/>
</dbReference>
<evidence type="ECO:0000259" key="8">
    <source>
        <dbReference type="Pfam" id="PF01557"/>
    </source>
</evidence>
<accession>A0A7V8FDN6</accession>
<sequence length="280" mass="30668">MKLFRYHAAGAIRAGILDALGRPRDLAPHLDDIGSAELSPDSLARLARIDPETLALIDGPVRHAPPVRDIGKFVAIGLNYRDHAEEANLPIPEEPLVFFKATSCISGAEDDIIQPPHSRQLDWELELAVVIGRRAQYVKAEHAMAHMAGYCVANDVSDRGFQFQSSQWDKGKSADSFGPLGPWLVTCDEVADPQALPMWLEINGERRQEGNSCTMIFSVAEIVAYCSRYMTLEPGDVIITGTPPGVAMGMQPAPQWLKPGDEVVLSIEGLGVQRHVVVRR</sequence>
<reference evidence="10" key="1">
    <citation type="journal article" date="2020" name="MBio">
        <title>Horizontal gene transfer to a defensive symbiont with a reduced genome amongst a multipartite beetle microbiome.</title>
        <authorList>
            <person name="Waterworth S.C."/>
            <person name="Florez L.V."/>
            <person name="Rees E.R."/>
            <person name="Hertweck C."/>
            <person name="Kaltenpoth M."/>
            <person name="Kwan J.C."/>
        </authorList>
    </citation>
    <scope>NUCLEOTIDE SEQUENCE [LARGE SCALE GENOMIC DNA]</scope>
</reference>
<protein>
    <submittedName>
        <fullName evidence="9">Ureidoglycolate lyase</fullName>
    </submittedName>
</protein>
<keyword evidence="2" id="KW-0479">Metal-binding</keyword>
<evidence type="ECO:0000256" key="1">
    <source>
        <dbReference type="ARBA" id="ARBA00010211"/>
    </source>
</evidence>
<dbReference type="GO" id="GO:0018800">
    <property type="term" value="F:5-oxopent-3-ene-1,2,5-tricarboxylate decarboxylase activity"/>
    <property type="evidence" value="ECO:0007669"/>
    <property type="project" value="UniProtKB-EC"/>
</dbReference>
<dbReference type="Gene3D" id="3.90.850.10">
    <property type="entry name" value="Fumarylacetoacetase-like, C-terminal domain"/>
    <property type="match status" value="1"/>
</dbReference>
<dbReference type="Proteomes" id="UP000487117">
    <property type="component" value="Unassembled WGS sequence"/>
</dbReference>
<dbReference type="GO" id="GO:0046872">
    <property type="term" value="F:metal ion binding"/>
    <property type="evidence" value="ECO:0007669"/>
    <property type="project" value="UniProtKB-KW"/>
</dbReference>
<dbReference type="InterPro" id="IPR036663">
    <property type="entry name" value="Fumarylacetoacetase_C_sf"/>
</dbReference>
<evidence type="ECO:0000256" key="5">
    <source>
        <dbReference type="ARBA" id="ARBA00057150"/>
    </source>
</evidence>
<dbReference type="PANTHER" id="PTHR42796:SF4">
    <property type="entry name" value="FUMARYLACETOACETATE HYDROLASE DOMAIN-CONTAINING PROTEIN 2A"/>
    <property type="match status" value="1"/>
</dbReference>
<comment type="caution">
    <text evidence="9">The sequence shown here is derived from an EMBL/GenBank/DDBJ whole genome shotgun (WGS) entry which is preliminary data.</text>
</comment>
<proteinExistence type="inferred from homology"/>
<evidence type="ECO:0000256" key="7">
    <source>
        <dbReference type="ARBA" id="ARBA00060680"/>
    </source>
</evidence>
<dbReference type="Pfam" id="PF01557">
    <property type="entry name" value="FAA_hydrolase"/>
    <property type="match status" value="1"/>
</dbReference>
<dbReference type="InterPro" id="IPR011234">
    <property type="entry name" value="Fumarylacetoacetase-like_C"/>
</dbReference>
<evidence type="ECO:0000256" key="2">
    <source>
        <dbReference type="ARBA" id="ARBA00022723"/>
    </source>
</evidence>
<dbReference type="FunFam" id="3.90.850.10:FF:000002">
    <property type="entry name" value="2-hydroxyhepta-2,4-diene-1,7-dioate isomerase"/>
    <property type="match status" value="1"/>
</dbReference>
<comment type="catalytic activity">
    <reaction evidence="4">
        <text>(2E,4Z)-5-hydroxypenta-2,4-diene-1,2,5-tricarboxylate = (3E,5R)-5-carboxy-2-oxohept-3-enedioate</text>
        <dbReference type="Rhea" id="RHEA:18813"/>
        <dbReference type="ChEBI" id="CHEBI:47961"/>
        <dbReference type="ChEBI" id="CHEBI:87491"/>
        <dbReference type="EC" id="5.3.3.10"/>
    </reaction>
</comment>
<dbReference type="InterPro" id="IPR051121">
    <property type="entry name" value="FAH"/>
</dbReference>
<dbReference type="GO" id="GO:0019752">
    <property type="term" value="P:carboxylic acid metabolic process"/>
    <property type="evidence" value="ECO:0007669"/>
    <property type="project" value="UniProtKB-ARBA"/>
</dbReference>
<organism evidence="9 10">
    <name type="scientific">Stenotrophomonas maltophilia</name>
    <name type="common">Pseudomonas maltophilia</name>
    <name type="synonym">Xanthomonas maltophilia</name>
    <dbReference type="NCBI Taxonomy" id="40324"/>
    <lineage>
        <taxon>Bacteria</taxon>
        <taxon>Pseudomonadati</taxon>
        <taxon>Pseudomonadota</taxon>
        <taxon>Gammaproteobacteria</taxon>
        <taxon>Lysobacterales</taxon>
        <taxon>Lysobacteraceae</taxon>
        <taxon>Stenotrophomonas</taxon>
        <taxon>Stenotrophomonas maltophilia group</taxon>
    </lineage>
</organism>
<evidence type="ECO:0000313" key="10">
    <source>
        <dbReference type="Proteomes" id="UP000487117"/>
    </source>
</evidence>
<evidence type="ECO:0000256" key="3">
    <source>
        <dbReference type="ARBA" id="ARBA00051258"/>
    </source>
</evidence>
<comment type="function">
    <text evidence="5">Decarboxylates OPET (5-oxo-pent-3-ene-1,2,5-tricarboxylic acid) into HHDD (2-hydroxy-hept-2,4-diene-1,7-dioate) and isomerizes it to OHED (2-oxo-hept-3-ene-1,7-dioate).</text>
</comment>
<comment type="pathway">
    <text evidence="7">Aromatic compound metabolism; 4-hydroxyphenylacetate degradation; pyruvate and succinate semialdehyde from 4-hydroxyphenylacetate: step 5/7.</text>
</comment>
<dbReference type="SUPFAM" id="SSF56529">
    <property type="entry name" value="FAH"/>
    <property type="match status" value="1"/>
</dbReference>
<dbReference type="AlphaFoldDB" id="A0A7V8FDN6"/>
<dbReference type="PANTHER" id="PTHR42796">
    <property type="entry name" value="FUMARYLACETOACETATE HYDROLASE DOMAIN-CONTAINING PROTEIN 2A-RELATED"/>
    <property type="match status" value="1"/>
</dbReference>
<evidence type="ECO:0000313" key="9">
    <source>
        <dbReference type="EMBL" id="KAF1013334.1"/>
    </source>
</evidence>
<comment type="catalytic activity">
    <reaction evidence="3">
        <text>(3E,5R)-5-carboxy-2-oxohept-3-enedioate + H(+) = (4Z)-2-oxohept-4-enedioate + CO2</text>
        <dbReference type="Rhea" id="RHEA:14397"/>
        <dbReference type="ChEBI" id="CHEBI:15378"/>
        <dbReference type="ChEBI" id="CHEBI:16526"/>
        <dbReference type="ChEBI" id="CHEBI:87491"/>
        <dbReference type="ChEBI" id="CHEBI:87507"/>
        <dbReference type="EC" id="4.1.1.68"/>
    </reaction>
</comment>
<dbReference type="EMBL" id="WNDS01000005">
    <property type="protein sequence ID" value="KAF1013334.1"/>
    <property type="molecule type" value="Genomic_DNA"/>
</dbReference>